<evidence type="ECO:0000313" key="3">
    <source>
        <dbReference type="Proteomes" id="UP001396334"/>
    </source>
</evidence>
<sequence>MSRQPVTLLPPMPRQHDVSLPTMPDDVIVTPVSLANLPQQDVSLDLPQQDVSLDLPHRVCQPNPRYFDSSFVNTTTCHPLPSTIEPQTVIQALKDPLWRQSHG</sequence>
<feature type="region of interest" description="Disordered" evidence="1">
    <location>
        <begin position="1"/>
        <end position="20"/>
    </location>
</feature>
<accession>A0ABR2Q016</accession>
<name>A0ABR2Q016_9ROSI</name>
<comment type="caution">
    <text evidence="2">The sequence shown here is derived from an EMBL/GenBank/DDBJ whole genome shotgun (WGS) entry which is preliminary data.</text>
</comment>
<gene>
    <name evidence="2" type="ORF">V6N11_008224</name>
</gene>
<organism evidence="2 3">
    <name type="scientific">Hibiscus sabdariffa</name>
    <name type="common">roselle</name>
    <dbReference type="NCBI Taxonomy" id="183260"/>
    <lineage>
        <taxon>Eukaryota</taxon>
        <taxon>Viridiplantae</taxon>
        <taxon>Streptophyta</taxon>
        <taxon>Embryophyta</taxon>
        <taxon>Tracheophyta</taxon>
        <taxon>Spermatophyta</taxon>
        <taxon>Magnoliopsida</taxon>
        <taxon>eudicotyledons</taxon>
        <taxon>Gunneridae</taxon>
        <taxon>Pentapetalae</taxon>
        <taxon>rosids</taxon>
        <taxon>malvids</taxon>
        <taxon>Malvales</taxon>
        <taxon>Malvaceae</taxon>
        <taxon>Malvoideae</taxon>
        <taxon>Hibiscus</taxon>
    </lineage>
</organism>
<proteinExistence type="predicted"/>
<evidence type="ECO:0000256" key="1">
    <source>
        <dbReference type="SAM" id="MobiDB-lite"/>
    </source>
</evidence>
<reference evidence="2 3" key="1">
    <citation type="journal article" date="2024" name="G3 (Bethesda)">
        <title>Genome assembly of Hibiscus sabdariffa L. provides insights into metabolisms of medicinal natural products.</title>
        <authorList>
            <person name="Kim T."/>
        </authorList>
    </citation>
    <scope>NUCLEOTIDE SEQUENCE [LARGE SCALE GENOMIC DNA]</scope>
    <source>
        <strain evidence="2">TK-2024</strain>
        <tissue evidence="2">Old leaves</tissue>
    </source>
</reference>
<dbReference type="Proteomes" id="UP001396334">
    <property type="component" value="Unassembled WGS sequence"/>
</dbReference>
<keyword evidence="3" id="KW-1185">Reference proteome</keyword>
<evidence type="ECO:0000313" key="2">
    <source>
        <dbReference type="EMBL" id="KAK8994015.1"/>
    </source>
</evidence>
<protein>
    <submittedName>
        <fullName evidence="2">Uncharacterized protein</fullName>
    </submittedName>
</protein>
<dbReference type="EMBL" id="JBBPBN010000048">
    <property type="protein sequence ID" value="KAK8994015.1"/>
    <property type="molecule type" value="Genomic_DNA"/>
</dbReference>